<reference evidence="2" key="2">
    <citation type="journal article" date="2015" name="Data Brief">
        <title>Shoot transcriptome of the giant reed, Arundo donax.</title>
        <authorList>
            <person name="Barrero R.A."/>
            <person name="Guerrero F.D."/>
            <person name="Moolhuijzen P."/>
            <person name="Goolsby J.A."/>
            <person name="Tidwell J."/>
            <person name="Bellgard S.E."/>
            <person name="Bellgard M.I."/>
        </authorList>
    </citation>
    <scope>NUCLEOTIDE SEQUENCE</scope>
    <source>
        <tissue evidence="2">Shoot tissue taken approximately 20 cm above the soil surface</tissue>
    </source>
</reference>
<reference evidence="2" key="1">
    <citation type="submission" date="2014-09" db="EMBL/GenBank/DDBJ databases">
        <authorList>
            <person name="Magalhaes I.L.F."/>
            <person name="Oliveira U."/>
            <person name="Santos F.R."/>
            <person name="Vidigal T.H.D.A."/>
            <person name="Brescovit A.D."/>
            <person name="Santos A.J."/>
        </authorList>
    </citation>
    <scope>NUCLEOTIDE SEQUENCE</scope>
    <source>
        <tissue evidence="2">Shoot tissue taken approximately 20 cm above the soil surface</tissue>
    </source>
</reference>
<protein>
    <submittedName>
        <fullName evidence="2">Iso3</fullName>
    </submittedName>
</protein>
<evidence type="ECO:0000256" key="1">
    <source>
        <dbReference type="SAM" id="Phobius"/>
    </source>
</evidence>
<keyword evidence="1" id="KW-1133">Transmembrane helix</keyword>
<keyword evidence="1" id="KW-0812">Transmembrane</keyword>
<proteinExistence type="predicted"/>
<keyword evidence="1" id="KW-0472">Membrane</keyword>
<name>A0A0A8XNJ3_ARUDO</name>
<evidence type="ECO:0000313" key="2">
    <source>
        <dbReference type="EMBL" id="JAD15009.1"/>
    </source>
</evidence>
<dbReference type="EMBL" id="GBRH01282886">
    <property type="protein sequence ID" value="JAD15009.1"/>
    <property type="molecule type" value="Transcribed_RNA"/>
</dbReference>
<dbReference type="AlphaFoldDB" id="A0A0A8XNJ3"/>
<sequence length="38" mass="4370">MTSQVSFSEHMILIVLLLIGVMLTGFLICLRQILLYMK</sequence>
<feature type="transmembrane region" description="Helical" evidence="1">
    <location>
        <begin position="12"/>
        <end position="30"/>
    </location>
</feature>
<accession>A0A0A8XNJ3</accession>
<organism evidence="2">
    <name type="scientific">Arundo donax</name>
    <name type="common">Giant reed</name>
    <name type="synonym">Donax arundinaceus</name>
    <dbReference type="NCBI Taxonomy" id="35708"/>
    <lineage>
        <taxon>Eukaryota</taxon>
        <taxon>Viridiplantae</taxon>
        <taxon>Streptophyta</taxon>
        <taxon>Embryophyta</taxon>
        <taxon>Tracheophyta</taxon>
        <taxon>Spermatophyta</taxon>
        <taxon>Magnoliopsida</taxon>
        <taxon>Liliopsida</taxon>
        <taxon>Poales</taxon>
        <taxon>Poaceae</taxon>
        <taxon>PACMAD clade</taxon>
        <taxon>Arundinoideae</taxon>
        <taxon>Arundineae</taxon>
        <taxon>Arundo</taxon>
    </lineage>
</organism>